<feature type="region of interest" description="Disordered" evidence="3">
    <location>
        <begin position="245"/>
        <end position="269"/>
    </location>
</feature>
<sequence>MDSVGQQDSPLSIGANITGILTFVVAISAAIYARITYLRNSDDEYFRVKTSLSWYKTESTWLADIVTAINAQHEGFHNYQPEYQMYTFVMDDLLNLERRLLDLVTDTETRAAVGDEGKRWALMPRSWQGGKTSVAVAWMSVRTKALELVRQREGLTTRVQFMQMSMISSKLRDLESRTKWREMKMDESSRKLEVLVENQRDRIRRLEELVSRFMHPDADHLSLSRAATLSSLGIKRSESIDLVEEGSSTLGGEASEPEPAGQGDDTPYEVHLHDRPEPQAAQRRSPLHDSEISVLVANVDEVGASGEAHGNEDSLAYAVLRGGPEGGFEEALGAGAEDGFVAVLAVELALPGISLGEQVLAVCHVEQRLLRGPGPVGLLERDVLDGLFFALAGHFNAVVRVRCGAGEMVLELNKSEPQGGILRQTASVAHLHIPEASPTRVSFASNLCFLHDTDQPKPSPLKLITTMDLCYLVFAALAVVLPSLYILTASVVSPRLPTLKNKRICLLIAHPDDEAMFFAPTILALARPGTGNHVKILCLSTGNADGLGNTRKKELVKSGLKLGLRDEDDVFVIDSPTDFPDSMTTVWDRNKIAGLLGSAFTPSLAQERTDDAAQPTANIDVLITFDSNGVSSHLNHISLFYGARTFVAGLTQGKPDWKSPIDLYTLSSVNFLRKYTSFLDVLVTLIRSRGATSKDAARPSHLVFLNSLVGSHAYATAWKTMTEAHKSQMVWFRYGWITLSRYMVINDLHLEQFPK</sequence>
<dbReference type="AlphaFoldDB" id="A0A9P9J4D0"/>
<accession>A0A9P9J4D0</accession>
<evidence type="ECO:0000256" key="4">
    <source>
        <dbReference type="SAM" id="Phobius"/>
    </source>
</evidence>
<dbReference type="PANTHER" id="PTHR12993:SF11">
    <property type="entry name" value="N-ACETYLGLUCOSAMINYL-PHOSPHATIDYLINOSITOL DE-N-ACETYLASE"/>
    <property type="match status" value="1"/>
</dbReference>
<dbReference type="Proteomes" id="UP000738349">
    <property type="component" value="Unassembled WGS sequence"/>
</dbReference>
<keyword evidence="4" id="KW-0812">Transmembrane</keyword>
<gene>
    <name evidence="5" type="ORF">EDB81DRAFT_654569</name>
</gene>
<evidence type="ECO:0000256" key="1">
    <source>
        <dbReference type="ARBA" id="ARBA00006066"/>
    </source>
</evidence>
<evidence type="ECO:0000313" key="5">
    <source>
        <dbReference type="EMBL" id="KAH7140779.1"/>
    </source>
</evidence>
<dbReference type="EC" id="3.5.1.89" evidence="2"/>
<evidence type="ECO:0000256" key="2">
    <source>
        <dbReference type="ARBA" id="ARBA00012176"/>
    </source>
</evidence>
<comment type="caution">
    <text evidence="5">The sequence shown here is derived from an EMBL/GenBank/DDBJ whole genome shotgun (WGS) entry which is preliminary data.</text>
</comment>
<comment type="similarity">
    <text evidence="1">Belongs to the PIGL family.</text>
</comment>
<name>A0A9P9J4D0_9HYPO</name>
<evidence type="ECO:0000313" key="6">
    <source>
        <dbReference type="Proteomes" id="UP000738349"/>
    </source>
</evidence>
<keyword evidence="6" id="KW-1185">Reference proteome</keyword>
<keyword evidence="4" id="KW-0472">Membrane</keyword>
<dbReference type="EMBL" id="JAGMUV010000011">
    <property type="protein sequence ID" value="KAH7140779.1"/>
    <property type="molecule type" value="Genomic_DNA"/>
</dbReference>
<dbReference type="GO" id="GO:0000225">
    <property type="term" value="F:N-acetylglucosaminylphosphatidylinositol deacetylase activity"/>
    <property type="evidence" value="ECO:0007669"/>
    <property type="project" value="UniProtKB-EC"/>
</dbReference>
<proteinExistence type="inferred from homology"/>
<dbReference type="PANTHER" id="PTHR12993">
    <property type="entry name" value="N-ACETYLGLUCOSAMINYL-PHOSPHATIDYLINOSITOL DE-N-ACETYLASE-RELATED"/>
    <property type="match status" value="1"/>
</dbReference>
<keyword evidence="4" id="KW-1133">Transmembrane helix</keyword>
<dbReference type="SUPFAM" id="SSF102588">
    <property type="entry name" value="LmbE-like"/>
    <property type="match status" value="1"/>
</dbReference>
<feature type="transmembrane region" description="Helical" evidence="4">
    <location>
        <begin position="12"/>
        <end position="33"/>
    </location>
</feature>
<dbReference type="GO" id="GO:0005783">
    <property type="term" value="C:endoplasmic reticulum"/>
    <property type="evidence" value="ECO:0007669"/>
    <property type="project" value="TreeGrafter"/>
</dbReference>
<evidence type="ECO:0000256" key="3">
    <source>
        <dbReference type="SAM" id="MobiDB-lite"/>
    </source>
</evidence>
<dbReference type="InterPro" id="IPR003737">
    <property type="entry name" value="GlcNAc_PI_deacetylase-related"/>
</dbReference>
<dbReference type="InterPro" id="IPR024078">
    <property type="entry name" value="LmbE-like_dom_sf"/>
</dbReference>
<feature type="transmembrane region" description="Helical" evidence="4">
    <location>
        <begin position="469"/>
        <end position="492"/>
    </location>
</feature>
<reference evidence="5" key="1">
    <citation type="journal article" date="2021" name="Nat. Commun.">
        <title>Genetic determinants of endophytism in the Arabidopsis root mycobiome.</title>
        <authorList>
            <person name="Mesny F."/>
            <person name="Miyauchi S."/>
            <person name="Thiergart T."/>
            <person name="Pickel B."/>
            <person name="Atanasova L."/>
            <person name="Karlsson M."/>
            <person name="Huettel B."/>
            <person name="Barry K.W."/>
            <person name="Haridas S."/>
            <person name="Chen C."/>
            <person name="Bauer D."/>
            <person name="Andreopoulos W."/>
            <person name="Pangilinan J."/>
            <person name="LaButti K."/>
            <person name="Riley R."/>
            <person name="Lipzen A."/>
            <person name="Clum A."/>
            <person name="Drula E."/>
            <person name="Henrissat B."/>
            <person name="Kohler A."/>
            <person name="Grigoriev I.V."/>
            <person name="Martin F.M."/>
            <person name="Hacquard S."/>
        </authorList>
    </citation>
    <scope>NUCLEOTIDE SEQUENCE</scope>
    <source>
        <strain evidence="5">MPI-CAGE-AT-0147</strain>
    </source>
</reference>
<dbReference type="OrthoDB" id="440160at2759"/>
<dbReference type="Pfam" id="PF02585">
    <property type="entry name" value="PIG-L"/>
    <property type="match status" value="1"/>
</dbReference>
<organism evidence="5 6">
    <name type="scientific">Dactylonectria macrodidyma</name>
    <dbReference type="NCBI Taxonomy" id="307937"/>
    <lineage>
        <taxon>Eukaryota</taxon>
        <taxon>Fungi</taxon>
        <taxon>Dikarya</taxon>
        <taxon>Ascomycota</taxon>
        <taxon>Pezizomycotina</taxon>
        <taxon>Sordariomycetes</taxon>
        <taxon>Hypocreomycetidae</taxon>
        <taxon>Hypocreales</taxon>
        <taxon>Nectriaceae</taxon>
        <taxon>Dactylonectria</taxon>
    </lineage>
</organism>
<dbReference type="Gene3D" id="3.40.50.10320">
    <property type="entry name" value="LmbE-like"/>
    <property type="match status" value="1"/>
</dbReference>
<protein>
    <recommendedName>
        <fullName evidence="2">N-acetylglucosaminylphosphatidylinositol deacetylase</fullName>
        <ecNumber evidence="2">3.5.1.89</ecNumber>
    </recommendedName>
</protein>